<reference evidence="1 2" key="1">
    <citation type="submission" date="2013-03" db="EMBL/GenBank/DDBJ databases">
        <authorList>
            <person name="Harkins D.M."/>
            <person name="Durkin A.S."/>
            <person name="Brinkac L.M."/>
            <person name="Haft D.H."/>
            <person name="Selengut J.D."/>
            <person name="Sanka R."/>
            <person name="DePew J."/>
            <person name="Purushe J."/>
            <person name="Galloway R.L."/>
            <person name="Vinetz J.M."/>
            <person name="Sutton G.G."/>
            <person name="Nierman W.C."/>
            <person name="Fouts D.E."/>
        </authorList>
    </citation>
    <scope>NUCLEOTIDE SEQUENCE [LARGE SCALE GENOMIC DNA]</scope>
    <source>
        <strain evidence="1 2">Waz Holland</strain>
    </source>
</reference>
<evidence type="ECO:0000313" key="1">
    <source>
        <dbReference type="EMBL" id="EMY70310.1"/>
    </source>
</evidence>
<gene>
    <name evidence="1" type="ORF">LEP1GSC199_3365</name>
</gene>
<dbReference type="EMBL" id="AOGY02000038">
    <property type="protein sequence ID" value="EMY70310.1"/>
    <property type="molecule type" value="Genomic_DNA"/>
</dbReference>
<name>N1WA42_9LEPT</name>
<proteinExistence type="predicted"/>
<evidence type="ECO:0000313" key="2">
    <source>
        <dbReference type="Proteomes" id="UP000012227"/>
    </source>
</evidence>
<sequence length="39" mass="4556">MCVCLSTYVYSSKIFNPNQRFKNKRISICLQLDKEGEAK</sequence>
<accession>N1WA42</accession>
<organism evidence="1 2">
    <name type="scientific">Leptospira vanthielii serovar Holland str. Waz Holland = ATCC 700522</name>
    <dbReference type="NCBI Taxonomy" id="1218591"/>
    <lineage>
        <taxon>Bacteria</taxon>
        <taxon>Pseudomonadati</taxon>
        <taxon>Spirochaetota</taxon>
        <taxon>Spirochaetia</taxon>
        <taxon>Leptospirales</taxon>
        <taxon>Leptospiraceae</taxon>
        <taxon>Leptospira</taxon>
    </lineage>
</organism>
<dbReference type="Proteomes" id="UP000012227">
    <property type="component" value="Unassembled WGS sequence"/>
</dbReference>
<comment type="caution">
    <text evidence="1">The sequence shown here is derived from an EMBL/GenBank/DDBJ whole genome shotgun (WGS) entry which is preliminary data.</text>
</comment>
<protein>
    <submittedName>
        <fullName evidence="1">Uncharacterized protein</fullName>
    </submittedName>
</protein>
<dbReference type="AlphaFoldDB" id="N1WA42"/>